<evidence type="ECO:0000313" key="3">
    <source>
        <dbReference type="Proteomes" id="UP001152519"/>
    </source>
</evidence>
<feature type="compositionally biased region" description="Basic and acidic residues" evidence="1">
    <location>
        <begin position="88"/>
        <end position="104"/>
    </location>
</feature>
<feature type="compositionally biased region" description="Basic residues" evidence="1">
    <location>
        <begin position="208"/>
        <end position="219"/>
    </location>
</feature>
<gene>
    <name evidence="2" type="ORF">SCOCK_490034</name>
</gene>
<feature type="compositionally biased region" description="Low complexity" evidence="1">
    <location>
        <begin position="114"/>
        <end position="131"/>
    </location>
</feature>
<protein>
    <submittedName>
        <fullName evidence="2">Uncharacterized protein</fullName>
    </submittedName>
</protein>
<accession>A0A9W4DVY2</accession>
<evidence type="ECO:0000256" key="1">
    <source>
        <dbReference type="SAM" id="MobiDB-lite"/>
    </source>
</evidence>
<feature type="region of interest" description="Disordered" evidence="1">
    <location>
        <begin position="1"/>
        <end position="139"/>
    </location>
</feature>
<dbReference type="EMBL" id="CAJSLV010000080">
    <property type="protein sequence ID" value="CAG6396921.1"/>
    <property type="molecule type" value="Genomic_DNA"/>
</dbReference>
<name>A0A9W4DVY2_9ACTN</name>
<feature type="compositionally biased region" description="Low complexity" evidence="1">
    <location>
        <begin position="16"/>
        <end position="29"/>
    </location>
</feature>
<sequence>MDRFGPWYAVGRSASRGPAQRPQRQPAAQRGERQFGAERHGDRGGEVAARGRGRGVEPGVHHKQRRGRGGCQGVPPVAAGGEEAGGDQAERLQRVEPDPGDRPVRRGRGGRQAGGQHVQPRQQGEPAGDQQPPGPPHAPRRARLLRRFVERDDLGAVEALGTGHFLIAQRQLTHPLPPLVVGCPLHVLQPPACTGAPSVTQGSDPGWRKVHPRTGRQRHGMGMACGFTV</sequence>
<evidence type="ECO:0000313" key="2">
    <source>
        <dbReference type="EMBL" id="CAG6396921.1"/>
    </source>
</evidence>
<comment type="caution">
    <text evidence="2">The sequence shown here is derived from an EMBL/GenBank/DDBJ whole genome shotgun (WGS) entry which is preliminary data.</text>
</comment>
<keyword evidence="3" id="KW-1185">Reference proteome</keyword>
<feature type="compositionally biased region" description="Basic and acidic residues" evidence="1">
    <location>
        <begin position="30"/>
        <end position="45"/>
    </location>
</feature>
<reference evidence="2" key="1">
    <citation type="submission" date="2021-05" db="EMBL/GenBank/DDBJ databases">
        <authorList>
            <person name="Arsene-Ploetze F."/>
        </authorList>
    </citation>
    <scope>NUCLEOTIDE SEQUENCE</scope>
    <source>
        <strain evidence="2">DSM 42138</strain>
    </source>
</reference>
<dbReference type="Proteomes" id="UP001152519">
    <property type="component" value="Unassembled WGS sequence"/>
</dbReference>
<organism evidence="2 3">
    <name type="scientific">Actinacidiphila cocklensis</name>
    <dbReference type="NCBI Taxonomy" id="887465"/>
    <lineage>
        <taxon>Bacteria</taxon>
        <taxon>Bacillati</taxon>
        <taxon>Actinomycetota</taxon>
        <taxon>Actinomycetes</taxon>
        <taxon>Kitasatosporales</taxon>
        <taxon>Streptomycetaceae</taxon>
        <taxon>Actinacidiphila</taxon>
    </lineage>
</organism>
<dbReference type="AlphaFoldDB" id="A0A9W4DVY2"/>
<feature type="region of interest" description="Disordered" evidence="1">
    <location>
        <begin position="196"/>
        <end position="229"/>
    </location>
</feature>
<proteinExistence type="predicted"/>